<name>A0A0A3I6K7_9BACL</name>
<dbReference type="PANTHER" id="PTHR30636">
    <property type="entry name" value="UPF0701 PROTEIN YICC"/>
    <property type="match status" value="1"/>
</dbReference>
<dbReference type="GO" id="GO:0004521">
    <property type="term" value="F:RNA endonuclease activity"/>
    <property type="evidence" value="ECO:0007669"/>
    <property type="project" value="InterPro"/>
</dbReference>
<evidence type="ECO:0000259" key="7">
    <source>
        <dbReference type="Pfam" id="PF08340"/>
    </source>
</evidence>
<reference evidence="8 9" key="1">
    <citation type="submission" date="2014-02" db="EMBL/GenBank/DDBJ databases">
        <title>Draft genome sequence of Lysinibacillus manganicus DSM 26584T.</title>
        <authorList>
            <person name="Zhang F."/>
            <person name="Wang G."/>
            <person name="Zhang L."/>
        </authorList>
    </citation>
    <scope>NUCLEOTIDE SEQUENCE [LARGE SCALE GENOMIC DNA]</scope>
    <source>
        <strain evidence="8 9">DSM 26584</strain>
    </source>
</reference>
<protein>
    <recommendedName>
        <fullName evidence="10">Stress-induced protein</fullName>
    </recommendedName>
</protein>
<evidence type="ECO:0000256" key="3">
    <source>
        <dbReference type="ARBA" id="ARBA00022759"/>
    </source>
</evidence>
<dbReference type="PANTHER" id="PTHR30636:SF3">
    <property type="entry name" value="UPF0701 PROTEIN YICC"/>
    <property type="match status" value="1"/>
</dbReference>
<dbReference type="InterPro" id="IPR005229">
    <property type="entry name" value="YicC/YloC-like"/>
</dbReference>
<keyword evidence="9" id="KW-1185">Reference proteome</keyword>
<evidence type="ECO:0000256" key="1">
    <source>
        <dbReference type="ARBA" id="ARBA00001968"/>
    </source>
</evidence>
<dbReference type="Proteomes" id="UP000030416">
    <property type="component" value="Unassembled WGS sequence"/>
</dbReference>
<feature type="domain" description="Endoribonuclease YicC-like N-terminal" evidence="6">
    <location>
        <begin position="2"/>
        <end position="156"/>
    </location>
</feature>
<evidence type="ECO:0000313" key="9">
    <source>
        <dbReference type="Proteomes" id="UP000030416"/>
    </source>
</evidence>
<proteinExistence type="inferred from homology"/>
<dbReference type="Pfam" id="PF08340">
    <property type="entry name" value="YicC-like_C"/>
    <property type="match status" value="1"/>
</dbReference>
<evidence type="ECO:0000259" key="6">
    <source>
        <dbReference type="Pfam" id="PF03755"/>
    </source>
</evidence>
<dbReference type="InterPro" id="IPR013527">
    <property type="entry name" value="YicC-like_N"/>
</dbReference>
<dbReference type="GO" id="GO:0016787">
    <property type="term" value="F:hydrolase activity"/>
    <property type="evidence" value="ECO:0007669"/>
    <property type="project" value="UniProtKB-KW"/>
</dbReference>
<comment type="cofactor">
    <cofactor evidence="1">
        <name>a divalent metal cation</name>
        <dbReference type="ChEBI" id="CHEBI:60240"/>
    </cofactor>
</comment>
<dbReference type="Pfam" id="PF03755">
    <property type="entry name" value="YicC-like_N"/>
    <property type="match status" value="1"/>
</dbReference>
<organism evidence="8 9">
    <name type="scientific">Ureibacillus manganicus DSM 26584</name>
    <dbReference type="NCBI Taxonomy" id="1384049"/>
    <lineage>
        <taxon>Bacteria</taxon>
        <taxon>Bacillati</taxon>
        <taxon>Bacillota</taxon>
        <taxon>Bacilli</taxon>
        <taxon>Bacillales</taxon>
        <taxon>Caryophanaceae</taxon>
        <taxon>Ureibacillus</taxon>
    </lineage>
</organism>
<comment type="similarity">
    <text evidence="5">Belongs to the YicC/YloC family.</text>
</comment>
<keyword evidence="3" id="KW-0255">Endonuclease</keyword>
<keyword evidence="2" id="KW-0540">Nuclease</keyword>
<feature type="domain" description="Endoribonuclease YicC-like C-terminal" evidence="7">
    <location>
        <begin position="173"/>
        <end position="291"/>
    </location>
</feature>
<dbReference type="InterPro" id="IPR013551">
    <property type="entry name" value="YicC-like_C"/>
</dbReference>
<evidence type="ECO:0000256" key="2">
    <source>
        <dbReference type="ARBA" id="ARBA00022722"/>
    </source>
</evidence>
<keyword evidence="4" id="KW-0378">Hydrolase</keyword>
<dbReference type="RefSeq" id="WP_036181706.1">
    <property type="nucleotide sequence ID" value="NZ_AVDA01000001.1"/>
</dbReference>
<evidence type="ECO:0000256" key="4">
    <source>
        <dbReference type="ARBA" id="ARBA00022801"/>
    </source>
</evidence>
<comment type="caution">
    <text evidence="8">The sequence shown here is derived from an EMBL/GenBank/DDBJ whole genome shotgun (WGS) entry which is preliminary data.</text>
</comment>
<evidence type="ECO:0000313" key="8">
    <source>
        <dbReference type="EMBL" id="KGR80411.1"/>
    </source>
</evidence>
<evidence type="ECO:0000256" key="5">
    <source>
        <dbReference type="ARBA" id="ARBA00035648"/>
    </source>
</evidence>
<dbReference type="NCBIfam" id="TIGR00255">
    <property type="entry name" value="YicC/YloC family endoribonuclease"/>
    <property type="match status" value="1"/>
</dbReference>
<evidence type="ECO:0008006" key="10">
    <source>
        <dbReference type="Google" id="ProtNLM"/>
    </source>
</evidence>
<dbReference type="OrthoDB" id="9771229at2"/>
<accession>A0A0A3I6K7</accession>
<sequence>MVRSMTGFGRGVTTTDDFQLTVEIRSVNHRFLEIHSKFPKEWLEIELLAKKQLSQLVSRGKLDITINVKMEEQSSFNVQVNWPVIEAYIGAKEQLSSRIAMEENWSMQDILSLENAILYEKSEIPIEQLKLATQSALNEAAEQLIQMRELEGKQLKTFLLQYKDELMEQLKIIRKFSPQAVEKYRVKLIERMKEITVSKDLDDRILAEVALFAERIDISEELDRLESHFSQLVDTLNEDVSIGRKLDFLMQECLREINTIGSKNQSIECSVAVVQSKTLLEKMREQVQNIE</sequence>
<gene>
    <name evidence="8" type="ORF">CD29_00525</name>
</gene>
<dbReference type="EMBL" id="JPVN01000001">
    <property type="protein sequence ID" value="KGR80411.1"/>
    <property type="molecule type" value="Genomic_DNA"/>
</dbReference>
<dbReference type="AlphaFoldDB" id="A0A0A3I6K7"/>
<dbReference type="eggNOG" id="COG1561">
    <property type="taxonomic scope" value="Bacteria"/>
</dbReference>
<dbReference type="STRING" id="1384049.CD29_00525"/>